<organism evidence="1 2">
    <name type="scientific">Nocardia speluncae</name>
    <dbReference type="NCBI Taxonomy" id="419477"/>
    <lineage>
        <taxon>Bacteria</taxon>
        <taxon>Bacillati</taxon>
        <taxon>Actinomycetota</taxon>
        <taxon>Actinomycetes</taxon>
        <taxon>Mycobacteriales</taxon>
        <taxon>Nocardiaceae</taxon>
        <taxon>Nocardia</taxon>
    </lineage>
</organism>
<dbReference type="AlphaFoldDB" id="A0A846XKY1"/>
<name>A0A846XKY1_9NOCA</name>
<protein>
    <recommendedName>
        <fullName evidence="3">DUF4200 domain-containing protein</fullName>
    </recommendedName>
</protein>
<dbReference type="EMBL" id="JAAXOO010000003">
    <property type="protein sequence ID" value="NKY34424.1"/>
    <property type="molecule type" value="Genomic_DNA"/>
</dbReference>
<gene>
    <name evidence="1" type="ORF">HGA13_15285</name>
</gene>
<keyword evidence="2" id="KW-1185">Reference proteome</keyword>
<dbReference type="RefSeq" id="WP_068042806.1">
    <property type="nucleotide sequence ID" value="NZ_JAAXOO010000003.1"/>
</dbReference>
<evidence type="ECO:0008006" key="3">
    <source>
        <dbReference type="Google" id="ProtNLM"/>
    </source>
</evidence>
<evidence type="ECO:0000313" key="2">
    <source>
        <dbReference type="Proteomes" id="UP000565715"/>
    </source>
</evidence>
<comment type="caution">
    <text evidence="1">The sequence shown here is derived from an EMBL/GenBank/DDBJ whole genome shotgun (WGS) entry which is preliminary data.</text>
</comment>
<accession>A0A846XKY1</accession>
<dbReference type="Proteomes" id="UP000565715">
    <property type="component" value="Unassembled WGS sequence"/>
</dbReference>
<sequence>MEKELVAGEQDTLLRELWAQVRALRTEVSDLRVEISEMEATVADLVDGADETDRIQLPWPVSLLLLPAALTLALIRQVDELARALTTECDPAQKELPETVRKTP</sequence>
<evidence type="ECO:0000313" key="1">
    <source>
        <dbReference type="EMBL" id="NKY34424.1"/>
    </source>
</evidence>
<proteinExistence type="predicted"/>
<reference evidence="1 2" key="1">
    <citation type="submission" date="2020-04" db="EMBL/GenBank/DDBJ databases">
        <title>MicrobeNet Type strains.</title>
        <authorList>
            <person name="Nicholson A.C."/>
        </authorList>
    </citation>
    <scope>NUCLEOTIDE SEQUENCE [LARGE SCALE GENOMIC DNA]</scope>
    <source>
        <strain evidence="1 2">DSM 45078</strain>
    </source>
</reference>